<dbReference type="Proteomes" id="UP001382455">
    <property type="component" value="Unassembled WGS sequence"/>
</dbReference>
<evidence type="ECO:0000256" key="1">
    <source>
        <dbReference type="ARBA" id="ARBA00009764"/>
    </source>
</evidence>
<proteinExistence type="inferred from homology"/>
<dbReference type="EMBL" id="JBAWKS010000001">
    <property type="protein sequence ID" value="MEI4548853.1"/>
    <property type="molecule type" value="Genomic_DNA"/>
</dbReference>
<evidence type="ECO:0000259" key="7">
    <source>
        <dbReference type="Pfam" id="PF07195"/>
    </source>
</evidence>
<evidence type="ECO:0000256" key="4">
    <source>
        <dbReference type="ARBA" id="ARBA00023143"/>
    </source>
</evidence>
<dbReference type="Pfam" id="PF02465">
    <property type="entry name" value="FliD_N"/>
    <property type="match status" value="1"/>
</dbReference>
<keyword evidence="8" id="KW-0966">Cell projection</keyword>
<dbReference type="Pfam" id="PF07195">
    <property type="entry name" value="FliD_C"/>
    <property type="match status" value="1"/>
</dbReference>
<evidence type="ECO:0000256" key="5">
    <source>
        <dbReference type="RuleBase" id="RU362066"/>
    </source>
</evidence>
<comment type="caution">
    <text evidence="8">The sequence shown here is derived from an EMBL/GenBank/DDBJ whole genome shotgun (WGS) entry which is preliminary data.</text>
</comment>
<accession>A0ABU8EPG5</accession>
<feature type="coiled-coil region" evidence="5">
    <location>
        <begin position="409"/>
        <end position="443"/>
    </location>
</feature>
<reference evidence="8 9" key="1">
    <citation type="submission" date="2023-12" db="EMBL/GenBank/DDBJ databases">
        <title>Friends and Foes: Symbiotic and Algicidal bacterial influence on Karenia brevis blooms.</title>
        <authorList>
            <person name="Fei C."/>
            <person name="Mohamed A.R."/>
            <person name="Booker A."/>
            <person name="Arshad M."/>
            <person name="Klass S."/>
            <person name="Ahn S."/>
            <person name="Gilbert P.M."/>
            <person name="Heil C.A."/>
            <person name="Martinez J.M."/>
            <person name="Amin S.A."/>
        </authorList>
    </citation>
    <scope>NUCLEOTIDE SEQUENCE [LARGE SCALE GENOMIC DNA]</scope>
    <source>
        <strain evidence="8 9">CE15</strain>
    </source>
</reference>
<keyword evidence="9" id="KW-1185">Reference proteome</keyword>
<evidence type="ECO:0000313" key="9">
    <source>
        <dbReference type="Proteomes" id="UP001382455"/>
    </source>
</evidence>
<feature type="domain" description="Flagellar hook-associated protein 2 N-terminal" evidence="6">
    <location>
        <begin position="11"/>
        <end position="110"/>
    </location>
</feature>
<keyword evidence="8" id="KW-0969">Cilium</keyword>
<sequence length="466" mass="49053">MASITSLGVASGLDLEAIVNASINAENVPKMEAFIARDEAIQVELSGVGAIKSALKQFQETLEKLADIDNFNNRTASIKQPASGDAISVTTTSGSTAGNFNVEVTQLAQGSRAVSDAGSSYSSSTDVVTASGGQLTFTAGSKSFDVTLDAGATLEDLRTAINDASTNFGVTANIVNTGSESKLVLTSNETGAGNDLAITNNTAELDKVSTVANGGGAGGMAIATEDKATDAIIKVDGLEITNSSNTFKDAVQDMTIKALALTEAGESAKLTIDYDKTAVNELIDKFVADYNNLVGTIGFQTRPEQGLAGDGTMRSLQSQLINTLSTELTDAGPFGSIFDIGLGVDKKGYLEKSTLVRSVNEALDENFDDVGMAFAGPNGVAKKFEEMLANYLDSDGIIKQREDDLNAQTDKLETDVENHQYRMEQLEARLRKQYSSLDILLAEMQSTQSYLSAQLASLPGFTKPKS</sequence>
<keyword evidence="5" id="KW-0964">Secreted</keyword>
<dbReference type="InterPro" id="IPR003481">
    <property type="entry name" value="FliD_N"/>
</dbReference>
<comment type="subcellular location">
    <subcellularLocation>
        <location evidence="5">Secreted</location>
    </subcellularLocation>
    <subcellularLocation>
        <location evidence="5">Bacterial flagellum</location>
    </subcellularLocation>
</comment>
<protein>
    <recommendedName>
        <fullName evidence="5">Flagellar hook-associated protein 2</fullName>
        <shortName evidence="5">HAP2</shortName>
    </recommendedName>
    <alternativeName>
        <fullName evidence="5">Flagellar cap protein</fullName>
    </alternativeName>
</protein>
<keyword evidence="4 5" id="KW-0975">Bacterial flagellum</keyword>
<dbReference type="InterPro" id="IPR010810">
    <property type="entry name" value="Flagellin_hook_IN_motif"/>
</dbReference>
<evidence type="ECO:0000259" key="6">
    <source>
        <dbReference type="Pfam" id="PF02465"/>
    </source>
</evidence>
<evidence type="ECO:0000256" key="3">
    <source>
        <dbReference type="ARBA" id="ARBA00023054"/>
    </source>
</evidence>
<evidence type="ECO:0000313" key="8">
    <source>
        <dbReference type="EMBL" id="MEI4548853.1"/>
    </source>
</evidence>
<dbReference type="RefSeq" id="WP_336434660.1">
    <property type="nucleotide sequence ID" value="NZ_JBAWKS010000001.1"/>
</dbReference>
<dbReference type="Pfam" id="PF07196">
    <property type="entry name" value="Flagellin_IN"/>
    <property type="match status" value="1"/>
</dbReference>
<dbReference type="InterPro" id="IPR040026">
    <property type="entry name" value="FliD"/>
</dbReference>
<comment type="function">
    <text evidence="5">Required for morphogenesis and for the elongation of the flagellar filament by facilitating polymerization of the flagellin monomers at the tip of growing filament. Forms a capping structure, which prevents flagellin subunits (transported through the central channel of the flagellum) from leaking out without polymerization at the distal end.</text>
</comment>
<dbReference type="PANTHER" id="PTHR30288">
    <property type="entry name" value="FLAGELLAR CAP/ASSEMBLY PROTEIN FLID"/>
    <property type="match status" value="1"/>
</dbReference>
<feature type="domain" description="Flagellar hook-associated protein 2 C-terminal" evidence="7">
    <location>
        <begin position="228"/>
        <end position="446"/>
    </location>
</feature>
<keyword evidence="3 5" id="KW-0175">Coiled coil</keyword>
<organism evidence="8 9">
    <name type="scientific">Pseudoalteromonas spongiae</name>
    <dbReference type="NCBI Taxonomy" id="298657"/>
    <lineage>
        <taxon>Bacteria</taxon>
        <taxon>Pseudomonadati</taxon>
        <taxon>Pseudomonadota</taxon>
        <taxon>Gammaproteobacteria</taxon>
        <taxon>Alteromonadales</taxon>
        <taxon>Pseudoalteromonadaceae</taxon>
        <taxon>Pseudoalteromonas</taxon>
    </lineage>
</organism>
<comment type="similarity">
    <text evidence="1 5">Belongs to the FliD family.</text>
</comment>
<evidence type="ECO:0000256" key="2">
    <source>
        <dbReference type="ARBA" id="ARBA00011255"/>
    </source>
</evidence>
<gene>
    <name evidence="8" type="primary">fliD</name>
    <name evidence="8" type="ORF">WAE96_03895</name>
</gene>
<dbReference type="PANTHER" id="PTHR30288:SF0">
    <property type="entry name" value="FLAGELLAR HOOK-ASSOCIATED PROTEIN 2"/>
    <property type="match status" value="1"/>
</dbReference>
<name>A0ABU8EPG5_9GAMM</name>
<comment type="subunit">
    <text evidence="2 5">Homopentamer.</text>
</comment>
<dbReference type="InterPro" id="IPR010809">
    <property type="entry name" value="FliD_C"/>
</dbReference>
<keyword evidence="8" id="KW-0282">Flagellum</keyword>